<accession>A0ABS2C9Z8</accession>
<dbReference type="GO" id="GO:0008168">
    <property type="term" value="F:methyltransferase activity"/>
    <property type="evidence" value="ECO:0007669"/>
    <property type="project" value="UniProtKB-KW"/>
</dbReference>
<evidence type="ECO:0000259" key="1">
    <source>
        <dbReference type="Pfam" id="PF08241"/>
    </source>
</evidence>
<evidence type="ECO:0000313" key="3">
    <source>
        <dbReference type="Proteomes" id="UP001195660"/>
    </source>
</evidence>
<keyword evidence="3" id="KW-1185">Reference proteome</keyword>
<dbReference type="Proteomes" id="UP001195660">
    <property type="component" value="Unassembled WGS sequence"/>
</dbReference>
<comment type="caution">
    <text evidence="2">The sequence shown here is derived from an EMBL/GenBank/DDBJ whole genome shotgun (WGS) entry which is preliminary data.</text>
</comment>
<dbReference type="EMBL" id="WOFE01000001">
    <property type="protein sequence ID" value="MBM5570882.1"/>
    <property type="molecule type" value="Genomic_DNA"/>
</dbReference>
<evidence type="ECO:0000313" key="2">
    <source>
        <dbReference type="EMBL" id="MBM5570882.1"/>
    </source>
</evidence>
<keyword evidence="2" id="KW-0489">Methyltransferase</keyword>
<dbReference type="SUPFAM" id="SSF53335">
    <property type="entry name" value="S-adenosyl-L-methionine-dependent methyltransferases"/>
    <property type="match status" value="1"/>
</dbReference>
<sequence>MAIIKFDQYLDVSKYWARHVDVNALTGRGEESSLTSVANQLIAEKLKIAADSVVVDVGCGGGHFLLSINNVARRIGILPLQEEVQMLSSFYENEKIEFLKGYSHSIPLPSGLADRIVINGVCLCLPDRESFVATATELARLAKPGCKLFLGEHPESDEFTGRQYDDSLVHFLLWSVKSRGIGYALRHAYRMLQALLGFSDYLIYPKRNYFTVRSEVAEIFAAAGWSLLWDADRCLPRTEAGSKQVMIRHDYLFERNTD</sequence>
<dbReference type="RefSeq" id="WP_203570153.1">
    <property type="nucleotide sequence ID" value="NZ_WOFE01000001.1"/>
</dbReference>
<keyword evidence="2" id="KW-0808">Transferase</keyword>
<proteinExistence type="predicted"/>
<dbReference type="Pfam" id="PF08241">
    <property type="entry name" value="Methyltransf_11"/>
    <property type="match status" value="1"/>
</dbReference>
<name>A0ABS2C9Z8_9NEIS</name>
<dbReference type="InterPro" id="IPR029063">
    <property type="entry name" value="SAM-dependent_MTases_sf"/>
</dbReference>
<organism evidence="2 3">
    <name type="scientific">Deefgea chitinilytica</name>
    <dbReference type="NCBI Taxonomy" id="570276"/>
    <lineage>
        <taxon>Bacteria</taxon>
        <taxon>Pseudomonadati</taxon>
        <taxon>Pseudomonadota</taxon>
        <taxon>Betaproteobacteria</taxon>
        <taxon>Neisseriales</taxon>
        <taxon>Chitinibacteraceae</taxon>
        <taxon>Deefgea</taxon>
    </lineage>
</organism>
<gene>
    <name evidence="2" type="ORF">GM173_04725</name>
</gene>
<dbReference type="InterPro" id="IPR013216">
    <property type="entry name" value="Methyltransf_11"/>
</dbReference>
<dbReference type="Gene3D" id="3.40.50.150">
    <property type="entry name" value="Vaccinia Virus protein VP39"/>
    <property type="match status" value="1"/>
</dbReference>
<reference evidence="2 3" key="1">
    <citation type="submission" date="2019-11" db="EMBL/GenBank/DDBJ databases">
        <title>Novel Deefgea species.</title>
        <authorList>
            <person name="Han J.-H."/>
        </authorList>
    </citation>
    <scope>NUCLEOTIDE SEQUENCE [LARGE SCALE GENOMIC DNA]</scope>
    <source>
        <strain evidence="2 3">LMG 24817</strain>
    </source>
</reference>
<protein>
    <submittedName>
        <fullName evidence="2">Methyltransferase domain-containing protein</fullName>
    </submittedName>
</protein>
<dbReference type="GO" id="GO:0032259">
    <property type="term" value="P:methylation"/>
    <property type="evidence" value="ECO:0007669"/>
    <property type="project" value="UniProtKB-KW"/>
</dbReference>
<feature type="domain" description="Methyltransferase type 11" evidence="1">
    <location>
        <begin position="55"/>
        <end position="149"/>
    </location>
</feature>